<dbReference type="RefSeq" id="WP_169211059.1">
    <property type="nucleotide sequence ID" value="NZ_JAATNW010000005.1"/>
</dbReference>
<evidence type="ECO:0008006" key="4">
    <source>
        <dbReference type="Google" id="ProtNLM"/>
    </source>
</evidence>
<evidence type="ECO:0000313" key="2">
    <source>
        <dbReference type="EMBL" id="NMH60507.1"/>
    </source>
</evidence>
<feature type="transmembrane region" description="Helical" evidence="1">
    <location>
        <begin position="408"/>
        <end position="430"/>
    </location>
</feature>
<proteinExistence type="predicted"/>
<accession>A0ABX1R4V9</accession>
<comment type="caution">
    <text evidence="2">The sequence shown here is derived from an EMBL/GenBank/DDBJ whole genome shotgun (WGS) entry which is preliminary data.</text>
</comment>
<keyword evidence="3" id="KW-1185">Reference proteome</keyword>
<keyword evidence="1" id="KW-0472">Membrane</keyword>
<gene>
    <name evidence="2" type="ORF">HCJ96_10785</name>
</gene>
<feature type="transmembrane region" description="Helical" evidence="1">
    <location>
        <begin position="159"/>
        <end position="187"/>
    </location>
</feature>
<feature type="transmembrane region" description="Helical" evidence="1">
    <location>
        <begin position="77"/>
        <end position="96"/>
    </location>
</feature>
<feature type="transmembrane region" description="Helical" evidence="1">
    <location>
        <begin position="20"/>
        <end position="40"/>
    </location>
</feature>
<feature type="transmembrane region" description="Helical" evidence="1">
    <location>
        <begin position="133"/>
        <end position="152"/>
    </location>
</feature>
<protein>
    <recommendedName>
        <fullName evidence="4">O-antigen ligase domain-containing protein</fullName>
    </recommendedName>
</protein>
<sequence length="491" mass="54311">MTLYSAQSAPASITINTSQFWQRVSFALLLMTLFSLPLPLGATLSWGWSGLTLTVWCITAATYLLTPQPCALKLRHAWSAMSCWLLIILWQLVQLIPLPDELIRYTLNGTLLTLSNSDQTWRTLSVNPAQTVLGLHQTLVFMAIFMLAIMLVTTAKRMIIVIVTLGVAGVFQVLYGSFLLTANASFSPIFDLPVPSKATGTFLLPEQYAYCVFVAICCMLGVLLITLQSRKTKTVRARFRRWIMYIFSPKGAIRLTIPILFVGLLLSQHVVIILTCSSSLVLVGLIAFKQFTLHSLRYRWFLGWLVAFNLITLSFGVNWALTDSEFKRHFSPDYGLQVVLAENERDRQSVIAVNDTKSPANFLSLLSVFGTGGGTVKDSHHSILKHWSGYLVNEQKSDWHQRIVEQGIVGALFYLGLLLLALRAAIYALYLETRASSNGIGFVCITVITGTLIISAFTHAMQGPANNALLAVVMALAYCADTITRKGAVQS</sequence>
<feature type="transmembrane region" description="Helical" evidence="1">
    <location>
        <begin position="300"/>
        <end position="321"/>
    </location>
</feature>
<feature type="transmembrane region" description="Helical" evidence="1">
    <location>
        <begin position="270"/>
        <end position="288"/>
    </location>
</feature>
<dbReference type="Proteomes" id="UP000709336">
    <property type="component" value="Unassembled WGS sequence"/>
</dbReference>
<keyword evidence="1" id="KW-1133">Transmembrane helix</keyword>
<feature type="transmembrane region" description="Helical" evidence="1">
    <location>
        <begin position="46"/>
        <end position="65"/>
    </location>
</feature>
<name>A0ABX1R4V9_9ALTE</name>
<dbReference type="EMBL" id="JAATNW010000005">
    <property type="protein sequence ID" value="NMH60507.1"/>
    <property type="molecule type" value="Genomic_DNA"/>
</dbReference>
<organism evidence="2 3">
    <name type="scientific">Alteromonas ponticola</name>
    <dbReference type="NCBI Taxonomy" id="2720613"/>
    <lineage>
        <taxon>Bacteria</taxon>
        <taxon>Pseudomonadati</taxon>
        <taxon>Pseudomonadota</taxon>
        <taxon>Gammaproteobacteria</taxon>
        <taxon>Alteromonadales</taxon>
        <taxon>Alteromonadaceae</taxon>
        <taxon>Alteromonas/Salinimonas group</taxon>
        <taxon>Alteromonas</taxon>
    </lineage>
</organism>
<evidence type="ECO:0000313" key="3">
    <source>
        <dbReference type="Proteomes" id="UP000709336"/>
    </source>
</evidence>
<keyword evidence="1" id="KW-0812">Transmembrane</keyword>
<feature type="transmembrane region" description="Helical" evidence="1">
    <location>
        <begin position="442"/>
        <end position="461"/>
    </location>
</feature>
<evidence type="ECO:0000256" key="1">
    <source>
        <dbReference type="SAM" id="Phobius"/>
    </source>
</evidence>
<feature type="transmembrane region" description="Helical" evidence="1">
    <location>
        <begin position="242"/>
        <end position="264"/>
    </location>
</feature>
<feature type="transmembrane region" description="Helical" evidence="1">
    <location>
        <begin position="207"/>
        <end position="227"/>
    </location>
</feature>
<reference evidence="2 3" key="1">
    <citation type="submission" date="2020-03" db="EMBL/GenBank/DDBJ databases">
        <title>Alteromonas ponticola sp. nov., isolated from seawater.</title>
        <authorList>
            <person name="Yoon J.-H."/>
            <person name="Kim Y.-O."/>
        </authorList>
    </citation>
    <scope>NUCLEOTIDE SEQUENCE [LARGE SCALE GENOMIC DNA]</scope>
    <source>
        <strain evidence="2 3">MYP5</strain>
    </source>
</reference>